<keyword evidence="7" id="KW-0564">Palmitate</keyword>
<protein>
    <recommendedName>
        <fullName evidence="11">Flagellar L-ring protein</fullName>
    </recommendedName>
    <alternativeName>
        <fullName evidence="11">Basal body L-ring protein</fullName>
    </alternativeName>
</protein>
<evidence type="ECO:0000256" key="2">
    <source>
        <dbReference type="ARBA" id="ARBA00004635"/>
    </source>
</evidence>
<evidence type="ECO:0000256" key="6">
    <source>
        <dbReference type="ARBA" id="ARBA00023136"/>
    </source>
</evidence>
<evidence type="ECO:0000256" key="3">
    <source>
        <dbReference type="ARBA" id="ARBA00006929"/>
    </source>
</evidence>
<comment type="subunit">
    <text evidence="4 11">The basal body constitutes a major portion of the flagellar organelle and consists of four rings (L,P,S, and M) mounted on a central rod.</text>
</comment>
<comment type="similarity">
    <text evidence="3 11">Belongs to the FlgH family.</text>
</comment>
<keyword evidence="12" id="KW-0969">Cilium</keyword>
<dbReference type="HAMAP" id="MF_00415">
    <property type="entry name" value="FlgH"/>
    <property type="match status" value="1"/>
</dbReference>
<evidence type="ECO:0000256" key="4">
    <source>
        <dbReference type="ARBA" id="ARBA00011439"/>
    </source>
</evidence>
<dbReference type="PRINTS" id="PR01008">
    <property type="entry name" value="FLGLRINGFLGH"/>
</dbReference>
<evidence type="ECO:0000313" key="13">
    <source>
        <dbReference type="Proteomes" id="UP000196573"/>
    </source>
</evidence>
<dbReference type="EMBL" id="FWPT01000002">
    <property type="protein sequence ID" value="SMA39764.1"/>
    <property type="molecule type" value="Genomic_DNA"/>
</dbReference>
<keyword evidence="13" id="KW-1185">Reference proteome</keyword>
<accession>A0A1X7AGY5</accession>
<evidence type="ECO:0000256" key="1">
    <source>
        <dbReference type="ARBA" id="ARBA00002591"/>
    </source>
</evidence>
<evidence type="ECO:0000256" key="11">
    <source>
        <dbReference type="HAMAP-Rule" id="MF_00415"/>
    </source>
</evidence>
<keyword evidence="8 11" id="KW-0975">Bacterial flagellum</keyword>
<dbReference type="InterPro" id="IPR000527">
    <property type="entry name" value="Flag_Lring"/>
</dbReference>
<dbReference type="OrthoDB" id="9789463at2"/>
<evidence type="ECO:0000256" key="8">
    <source>
        <dbReference type="ARBA" id="ARBA00023143"/>
    </source>
</evidence>
<reference evidence="12 13" key="1">
    <citation type="submission" date="2017-03" db="EMBL/GenBank/DDBJ databases">
        <authorList>
            <person name="Afonso C.L."/>
            <person name="Miller P.J."/>
            <person name="Scott M.A."/>
            <person name="Spackman E."/>
            <person name="Goraichik I."/>
            <person name="Dimitrov K.M."/>
            <person name="Suarez D.L."/>
            <person name="Swayne D.E."/>
        </authorList>
    </citation>
    <scope>NUCLEOTIDE SEQUENCE [LARGE SCALE GENOMIC DNA]</scope>
    <source>
        <strain evidence="12">SB41UT1</strain>
    </source>
</reference>
<dbReference type="Pfam" id="PF02107">
    <property type="entry name" value="FlgH"/>
    <property type="match status" value="1"/>
</dbReference>
<keyword evidence="9 11" id="KW-0998">Cell outer membrane</keyword>
<evidence type="ECO:0000256" key="9">
    <source>
        <dbReference type="ARBA" id="ARBA00023237"/>
    </source>
</evidence>
<keyword evidence="12" id="KW-0966">Cell projection</keyword>
<dbReference type="AlphaFoldDB" id="A0A1X7AGY5"/>
<comment type="function">
    <text evidence="1 11">Assembles around the rod to form the L-ring and probably protects the motor/basal body from shearing forces during rotation.</text>
</comment>
<keyword evidence="10" id="KW-0449">Lipoprotein</keyword>
<dbReference type="GO" id="GO:0071973">
    <property type="term" value="P:bacterial-type flagellum-dependent cell motility"/>
    <property type="evidence" value="ECO:0007669"/>
    <property type="project" value="InterPro"/>
</dbReference>
<dbReference type="PANTHER" id="PTHR34933">
    <property type="entry name" value="FLAGELLAR L-RING PROTEIN"/>
    <property type="match status" value="1"/>
</dbReference>
<dbReference type="Proteomes" id="UP000196573">
    <property type="component" value="Unassembled WGS sequence"/>
</dbReference>
<comment type="subcellular location">
    <subcellularLocation>
        <location evidence="11">Cell outer membrane</location>
    </subcellularLocation>
    <subcellularLocation>
        <location evidence="11">Bacterial flagellum basal body</location>
    </subcellularLocation>
    <subcellularLocation>
        <location evidence="2">Membrane</location>
        <topology evidence="2">Lipid-anchor</topology>
    </subcellularLocation>
</comment>
<keyword evidence="6 11" id="KW-0472">Membrane</keyword>
<evidence type="ECO:0000256" key="10">
    <source>
        <dbReference type="ARBA" id="ARBA00023288"/>
    </source>
</evidence>
<evidence type="ECO:0000256" key="5">
    <source>
        <dbReference type="ARBA" id="ARBA00022729"/>
    </source>
</evidence>
<organism evidence="12 13">
    <name type="scientific">Parendozoicomonas haliclonae</name>
    <dbReference type="NCBI Taxonomy" id="1960125"/>
    <lineage>
        <taxon>Bacteria</taxon>
        <taxon>Pseudomonadati</taxon>
        <taxon>Pseudomonadota</taxon>
        <taxon>Gammaproteobacteria</taxon>
        <taxon>Oceanospirillales</taxon>
        <taxon>Endozoicomonadaceae</taxon>
        <taxon>Parendozoicomonas</taxon>
    </lineage>
</organism>
<keyword evidence="5" id="KW-0732">Signal</keyword>
<evidence type="ECO:0000313" key="12">
    <source>
        <dbReference type="EMBL" id="SMA39764.1"/>
    </source>
</evidence>
<dbReference type="GO" id="GO:0009427">
    <property type="term" value="C:bacterial-type flagellum basal body, distal rod, L ring"/>
    <property type="evidence" value="ECO:0007669"/>
    <property type="project" value="InterPro"/>
</dbReference>
<evidence type="ECO:0000256" key="7">
    <source>
        <dbReference type="ARBA" id="ARBA00023139"/>
    </source>
</evidence>
<sequence length="238" mass="26385">MTFALPFFSRCLIVGWIWMLVGCEMMQTKEGPAPVADISVPRPYMQPKPPSKDVEDSLFKSSYAMQLFSDRRAYRVGDILTVRLEDKTEITKDSGTDLNKGGGISIPDPTIFGKTGAQLLGGGRSLGFDINPNRTFNGSSKLSRKNEIKESFISVQVIAVLPNGSLRVAGEKWLRLNNDAEFVQVTGLVRPEDITTDNEVSSRRIAQANITYSGVGPEQDVHRQGWLSRALNSPWFPF</sequence>
<proteinExistence type="inferred from homology"/>
<gene>
    <name evidence="12" type="primary">flgH_1</name>
    <name evidence="11" type="synonym">flgH</name>
    <name evidence="12" type="ORF">EHSB41UT_01091</name>
</gene>
<dbReference type="GO" id="GO:0009279">
    <property type="term" value="C:cell outer membrane"/>
    <property type="evidence" value="ECO:0007669"/>
    <property type="project" value="UniProtKB-SubCell"/>
</dbReference>
<dbReference type="PANTHER" id="PTHR34933:SF1">
    <property type="entry name" value="FLAGELLAR L-RING PROTEIN"/>
    <property type="match status" value="1"/>
</dbReference>
<dbReference type="GO" id="GO:0003774">
    <property type="term" value="F:cytoskeletal motor activity"/>
    <property type="evidence" value="ECO:0007669"/>
    <property type="project" value="InterPro"/>
</dbReference>
<keyword evidence="12" id="KW-0282">Flagellum</keyword>
<name>A0A1X7AGY5_9GAMM</name>
<dbReference type="RefSeq" id="WP_087107663.1">
    <property type="nucleotide sequence ID" value="NZ_CBCSCN010000001.1"/>
</dbReference>